<protein>
    <recommendedName>
        <fullName evidence="6">Hydrogenase maturation factor HoxX</fullName>
    </recommendedName>
</protein>
<dbReference type="AlphaFoldDB" id="A0AB34L2H5"/>
<dbReference type="SUPFAM" id="SSF52096">
    <property type="entry name" value="ClpP/crotonase"/>
    <property type="match status" value="1"/>
</dbReference>
<keyword evidence="1" id="KW-0843">Virulence</keyword>
<comment type="caution">
    <text evidence="4">The sequence shown here is derived from an EMBL/GenBank/DDBJ whole genome shotgun (WGS) entry which is preliminary data.</text>
</comment>
<dbReference type="Pfam" id="PF00378">
    <property type="entry name" value="ECH_1"/>
    <property type="match status" value="1"/>
</dbReference>
<feature type="region of interest" description="Disordered" evidence="3">
    <location>
        <begin position="732"/>
        <end position="757"/>
    </location>
</feature>
<dbReference type="PANTHER" id="PTHR43388">
    <property type="entry name" value="HYDROGENASE MATURATION FACTOR HOXX"/>
    <property type="match status" value="1"/>
</dbReference>
<dbReference type="PROSITE" id="PS00166">
    <property type="entry name" value="ENOYL_COA_HYDRATASE"/>
    <property type="match status" value="1"/>
</dbReference>
<accession>A0AB34L2H5</accession>
<name>A0AB34L2H5_9PEZI</name>
<dbReference type="CDD" id="cd06558">
    <property type="entry name" value="crotonase-like"/>
    <property type="match status" value="1"/>
</dbReference>
<dbReference type="InterPro" id="IPR047180">
    <property type="entry name" value="HoxX-like"/>
</dbReference>
<evidence type="ECO:0000256" key="3">
    <source>
        <dbReference type="SAM" id="MobiDB-lite"/>
    </source>
</evidence>
<proteinExistence type="inferred from homology"/>
<dbReference type="SUPFAM" id="SSF53328">
    <property type="entry name" value="Formyltransferase"/>
    <property type="match status" value="1"/>
</dbReference>
<dbReference type="Proteomes" id="UP000803884">
    <property type="component" value="Unassembled WGS sequence"/>
</dbReference>
<dbReference type="InterPro" id="IPR001753">
    <property type="entry name" value="Enoyl-CoA_hydra/iso"/>
</dbReference>
<evidence type="ECO:0000313" key="5">
    <source>
        <dbReference type="Proteomes" id="UP000803884"/>
    </source>
</evidence>
<dbReference type="InterPro" id="IPR036477">
    <property type="entry name" value="Formyl_transf_N_sf"/>
</dbReference>
<dbReference type="Gene3D" id="3.90.226.10">
    <property type="entry name" value="2-enoyl-CoA Hydratase, Chain A, domain 1"/>
    <property type="match status" value="1"/>
</dbReference>
<sequence>MKILFLCTAHNSLSQRLYLALSRSHEVTIEYALSDDIMLEAVALAKPDLVLCPFLTTLVPKEIYENFMTLIVHPGAPGDAGPSSIEWLLLGDDGSIEDPAILLRRFEEGTLSTGRSHWAVTVLQAIEEFDAGPIWAFDQFSVNINDPKLTKSSLYRGDVTQAAIAATLAAIQRIEQASSSLKQGQRFLEPYGPGLKAKPEYGQLSVSDRTPFQGGATHVRPLLRASFASFDTTRHTAQQISRRIRCADSQPGTMSKIFGPNVYLYGGLIDDTLGDVRSITLNKTSTKLLAVRDGAVCISAADGKGVWISHIRRPKTKNDKSLWPKVPAVSGLMEMGILSSDIVDELTISSPANFAPTLGSTQQEVWVRFAVDEYLNKTAYLHFEFYNGAMSTSQCSRLIEAMDYILNQAAIDDSIRAVVLMGGSYFSNGIALNVIEAAVDPAQESWLNINRIDDVVQYLLHEFPSRNILTVAAMRGNAAAGGVALATACDFVIAGAEVVLNPAYRAVGLYGSEYHTISYHGRCGEAAARNMLTAMLPMSPLQARRLGLIDFIFPGTGAELDEYITSHVAILLKDGIVRQGHWKRNVDLSLSALAAARANELAEMSKDFWSPRSTRYHTRRFDFVRKTKVASTPLRFATHRRLIASPDEEETSDFDNVDIYRLRAEESLLASLRASVMAEIKGTMANGHLNGDTRASKKVLEFHVPAEFPLTPPPIEDRPCLFSCHYEPNDPMLTPPESPMPLYLPDTDRSKRQAISR</sequence>
<evidence type="ECO:0000256" key="1">
    <source>
        <dbReference type="ARBA" id="ARBA00023026"/>
    </source>
</evidence>
<comment type="similarity">
    <text evidence="2">Belongs to the enoyl-CoA hydratase/isomerase family.</text>
</comment>
<dbReference type="RefSeq" id="XP_069234299.1">
    <property type="nucleotide sequence ID" value="XM_069368986.1"/>
</dbReference>
<keyword evidence="5" id="KW-1185">Reference proteome</keyword>
<evidence type="ECO:0000256" key="2">
    <source>
        <dbReference type="RuleBase" id="RU003707"/>
    </source>
</evidence>
<dbReference type="GO" id="GO:0003824">
    <property type="term" value="F:catalytic activity"/>
    <property type="evidence" value="ECO:0007669"/>
    <property type="project" value="InterPro"/>
</dbReference>
<dbReference type="GeneID" id="96001824"/>
<evidence type="ECO:0000313" key="4">
    <source>
        <dbReference type="EMBL" id="KAL1591194.1"/>
    </source>
</evidence>
<dbReference type="Gene3D" id="3.40.50.12230">
    <property type="match status" value="1"/>
</dbReference>
<dbReference type="PANTHER" id="PTHR43388:SF1">
    <property type="entry name" value="HYDROGENASE MATURATION FACTOR HOXX"/>
    <property type="match status" value="1"/>
</dbReference>
<dbReference type="EMBL" id="JAAQHG020000001">
    <property type="protein sequence ID" value="KAL1591194.1"/>
    <property type="molecule type" value="Genomic_DNA"/>
</dbReference>
<evidence type="ECO:0008006" key="6">
    <source>
        <dbReference type="Google" id="ProtNLM"/>
    </source>
</evidence>
<dbReference type="InterPro" id="IPR029045">
    <property type="entry name" value="ClpP/crotonase-like_dom_sf"/>
</dbReference>
<organism evidence="4 5">
    <name type="scientific">Cladosporium halotolerans</name>
    <dbReference type="NCBI Taxonomy" id="1052096"/>
    <lineage>
        <taxon>Eukaryota</taxon>
        <taxon>Fungi</taxon>
        <taxon>Dikarya</taxon>
        <taxon>Ascomycota</taxon>
        <taxon>Pezizomycotina</taxon>
        <taxon>Dothideomycetes</taxon>
        <taxon>Dothideomycetidae</taxon>
        <taxon>Cladosporiales</taxon>
        <taxon>Cladosporiaceae</taxon>
        <taxon>Cladosporium</taxon>
    </lineage>
</organism>
<reference evidence="4 5" key="1">
    <citation type="journal article" date="2020" name="Microbiol. Resour. Announc.">
        <title>Draft Genome Sequence of a Cladosporium Species Isolated from the Mesophotic Ascidian Didemnum maculosum.</title>
        <authorList>
            <person name="Gioti A."/>
            <person name="Siaperas R."/>
            <person name="Nikolaivits E."/>
            <person name="Le Goff G."/>
            <person name="Ouazzani J."/>
            <person name="Kotoulas G."/>
            <person name="Topakas E."/>
        </authorList>
    </citation>
    <scope>NUCLEOTIDE SEQUENCE [LARGE SCALE GENOMIC DNA]</scope>
    <source>
        <strain evidence="4 5">TM138-S3</strain>
    </source>
</reference>
<gene>
    <name evidence="4" type="ORF">WHR41_00380</name>
</gene>
<dbReference type="InterPro" id="IPR018376">
    <property type="entry name" value="Enoyl-CoA_hyd/isom_CS"/>
</dbReference>
<dbReference type="CDD" id="cd08650">
    <property type="entry name" value="FMT_core_HypX_N"/>
    <property type="match status" value="1"/>
</dbReference>